<dbReference type="WBParaSite" id="RSKR_0001112000.1">
    <property type="protein sequence ID" value="RSKR_0001112000.1"/>
    <property type="gene ID" value="RSKR_0001112000"/>
</dbReference>
<reference evidence="2" key="1">
    <citation type="submission" date="2016-11" db="UniProtKB">
        <authorList>
            <consortium name="WormBaseParasite"/>
        </authorList>
    </citation>
    <scope>IDENTIFICATION</scope>
    <source>
        <strain evidence="2">KR3021</strain>
    </source>
</reference>
<sequence>MGMVQEEKITPNDLVYIATDMDNWSFGEIKGMLTNCYFLALKRVDEEDEDSKIVVTKEDLQKAVIESRPKRYTIKKFVAAGGCGAVVLCADQDGNSYAMKTEVFDRDFKDALLRFESSFKKENKRSIRDYKVGDNEEENGNSNKQDSNEAKLKEELRVQGCGQINPEEFKEESKGNRPKPLSTPRLPLESAILRTLTSNPKTAEHSPIWVDDGIYQDFNFVVMELAGPSLDSLRRSRGKNGALKLSSCLKVAWQSLESLKAVHRIGYVHRDVKPHNLTIGAGQFVSTLYLLDFGIARNYIGKPFPEEPSERKKKFIGTIRYASRKCHDLKDQTPVDDIEAWVYTFFECIDPDCITWRRLERLSQVKAAKHQFFLTDSPRCNSKRKIPRPLDKLLDLVNSSYLSQEVKFDYYATFKLLRGIIDELKIDLKQPFEWEKSLRGSK</sequence>
<accession>A0AC35UHT3</accession>
<dbReference type="Proteomes" id="UP000095286">
    <property type="component" value="Unplaced"/>
</dbReference>
<name>A0AC35UHT3_9BILA</name>
<evidence type="ECO:0000313" key="2">
    <source>
        <dbReference type="WBParaSite" id="RSKR_0001112000.1"/>
    </source>
</evidence>
<organism evidence="1 2">
    <name type="scientific">Rhabditophanes sp. KR3021</name>
    <dbReference type="NCBI Taxonomy" id="114890"/>
    <lineage>
        <taxon>Eukaryota</taxon>
        <taxon>Metazoa</taxon>
        <taxon>Ecdysozoa</taxon>
        <taxon>Nematoda</taxon>
        <taxon>Chromadorea</taxon>
        <taxon>Rhabditida</taxon>
        <taxon>Tylenchina</taxon>
        <taxon>Panagrolaimomorpha</taxon>
        <taxon>Strongyloidoidea</taxon>
        <taxon>Alloionematidae</taxon>
        <taxon>Rhabditophanes</taxon>
    </lineage>
</organism>
<protein>
    <submittedName>
        <fullName evidence="2">Protein kinase domain-containing protein</fullName>
    </submittedName>
</protein>
<proteinExistence type="predicted"/>
<evidence type="ECO:0000313" key="1">
    <source>
        <dbReference type="Proteomes" id="UP000095286"/>
    </source>
</evidence>